<dbReference type="AlphaFoldDB" id="A0A3B0VXB9"/>
<organism evidence="1">
    <name type="scientific">hydrothermal vent metagenome</name>
    <dbReference type="NCBI Taxonomy" id="652676"/>
    <lineage>
        <taxon>unclassified sequences</taxon>
        <taxon>metagenomes</taxon>
        <taxon>ecological metagenomes</taxon>
    </lineage>
</organism>
<protein>
    <submittedName>
        <fullName evidence="1">Uncharacterized protein</fullName>
    </submittedName>
</protein>
<sequence length="122" mass="13961">MPKEDEAIKFVLRWGASYSKKMLRSPTYVELISSGQLNLITDEKLRNALAIFDQRALDTSFNFRSIHNVATVNYNYLPKYSTLQPVNPDIPDIREVESYDFAAILSDENYLSGLKINCNYSA</sequence>
<reference evidence="1" key="1">
    <citation type="submission" date="2018-06" db="EMBL/GenBank/DDBJ databases">
        <authorList>
            <person name="Zhirakovskaya E."/>
        </authorList>
    </citation>
    <scope>NUCLEOTIDE SEQUENCE</scope>
</reference>
<dbReference type="EMBL" id="UOFC01000196">
    <property type="protein sequence ID" value="VAW48278.1"/>
    <property type="molecule type" value="Genomic_DNA"/>
</dbReference>
<evidence type="ECO:0000313" key="1">
    <source>
        <dbReference type="EMBL" id="VAW48278.1"/>
    </source>
</evidence>
<accession>A0A3B0VXB9</accession>
<name>A0A3B0VXB9_9ZZZZ</name>
<gene>
    <name evidence="1" type="ORF">MNBD_GAMMA03-1268</name>
</gene>
<proteinExistence type="predicted"/>